<organism evidence="1 2">
    <name type="scientific">Arthrobacter cupressi</name>
    <dbReference type="NCBI Taxonomy" id="1045773"/>
    <lineage>
        <taxon>Bacteria</taxon>
        <taxon>Bacillati</taxon>
        <taxon>Actinomycetota</taxon>
        <taxon>Actinomycetes</taxon>
        <taxon>Micrococcales</taxon>
        <taxon>Micrococcaceae</taxon>
        <taxon>Arthrobacter</taxon>
    </lineage>
</organism>
<keyword evidence="2" id="KW-1185">Reference proteome</keyword>
<dbReference type="STRING" id="1045773.SAMN05216555_11348"/>
<gene>
    <name evidence="1" type="ORF">SAMN05216555_11348</name>
</gene>
<dbReference type="OrthoDB" id="4939448at2"/>
<protein>
    <submittedName>
        <fullName evidence="1">Uncharacterized protein</fullName>
    </submittedName>
</protein>
<dbReference type="AlphaFoldDB" id="A0A1G8V777"/>
<evidence type="ECO:0000313" key="1">
    <source>
        <dbReference type="EMBL" id="SDJ61020.1"/>
    </source>
</evidence>
<dbReference type="RefSeq" id="WP_074590298.1">
    <property type="nucleotide sequence ID" value="NZ_FNEI01000013.1"/>
</dbReference>
<name>A0A1G8V777_9MICC</name>
<dbReference type="EMBL" id="FNEI01000013">
    <property type="protein sequence ID" value="SDJ61020.1"/>
    <property type="molecule type" value="Genomic_DNA"/>
</dbReference>
<accession>A0A1G8V777</accession>
<proteinExistence type="predicted"/>
<dbReference type="Proteomes" id="UP000182130">
    <property type="component" value="Unassembled WGS sequence"/>
</dbReference>
<reference evidence="2" key="1">
    <citation type="submission" date="2016-10" db="EMBL/GenBank/DDBJ databases">
        <authorList>
            <person name="Varghese N."/>
            <person name="Submissions S."/>
        </authorList>
    </citation>
    <scope>NUCLEOTIDE SEQUENCE [LARGE SCALE GENOMIC DNA]</scope>
    <source>
        <strain evidence="2">CGMCC 1.10783</strain>
    </source>
</reference>
<evidence type="ECO:0000313" key="2">
    <source>
        <dbReference type="Proteomes" id="UP000182130"/>
    </source>
</evidence>
<sequence length="215" mass="22136">MPTAATASSRTVPGKAPFHVLRSGVLALAVLSLAAGAHVIAGGVLPALPILLGILALTGLATTLATRFKLGFPAFGALLGGGQVVLHEAFTALGPVTSASPAIEAAHVHHTAQLPVVGDTAQHLHGLDTSLGWFMLAGHVLATAASALLFAKGEQALWQLAAWLRPLWRVLAPLFLPDAGTRPAPARGSSAFVPRPWRNLRQDSRRGPPAVVVLS</sequence>